<sequence>MIDGSTRSSFSSTRNLEIVDSMNNSSSSILSYLDEELDLNEDESVVTTDLVQMNQRIHTVAAGSTRRKQQGGTASSRYLRRNSHLSAIEPVFDEKKIQELLDLVGSINTDSEKI</sequence>
<name>A0AAD3CUU7_9STRA</name>
<keyword evidence="2" id="KW-1185">Reference proteome</keyword>
<evidence type="ECO:0000313" key="2">
    <source>
        <dbReference type="Proteomes" id="UP001054902"/>
    </source>
</evidence>
<dbReference type="AlphaFoldDB" id="A0AAD3CUU7"/>
<reference evidence="1 2" key="1">
    <citation type="journal article" date="2021" name="Sci. Rep.">
        <title>The genome of the diatom Chaetoceros tenuissimus carries an ancient integrated fragment of an extant virus.</title>
        <authorList>
            <person name="Hongo Y."/>
            <person name="Kimura K."/>
            <person name="Takaki Y."/>
            <person name="Yoshida Y."/>
            <person name="Baba S."/>
            <person name="Kobayashi G."/>
            <person name="Nagasaki K."/>
            <person name="Hano T."/>
            <person name="Tomaru Y."/>
        </authorList>
    </citation>
    <scope>NUCLEOTIDE SEQUENCE [LARGE SCALE GENOMIC DNA]</scope>
    <source>
        <strain evidence="1 2">NIES-3715</strain>
    </source>
</reference>
<comment type="caution">
    <text evidence="1">The sequence shown here is derived from an EMBL/GenBank/DDBJ whole genome shotgun (WGS) entry which is preliminary data.</text>
</comment>
<dbReference type="EMBL" id="BLLK01000045">
    <property type="protein sequence ID" value="GFH52477.1"/>
    <property type="molecule type" value="Genomic_DNA"/>
</dbReference>
<evidence type="ECO:0000313" key="1">
    <source>
        <dbReference type="EMBL" id="GFH52477.1"/>
    </source>
</evidence>
<accession>A0AAD3CUU7</accession>
<gene>
    <name evidence="1" type="ORF">CTEN210_08953</name>
</gene>
<protein>
    <submittedName>
        <fullName evidence="1">Uncharacterized protein</fullName>
    </submittedName>
</protein>
<organism evidence="1 2">
    <name type="scientific">Chaetoceros tenuissimus</name>
    <dbReference type="NCBI Taxonomy" id="426638"/>
    <lineage>
        <taxon>Eukaryota</taxon>
        <taxon>Sar</taxon>
        <taxon>Stramenopiles</taxon>
        <taxon>Ochrophyta</taxon>
        <taxon>Bacillariophyta</taxon>
        <taxon>Coscinodiscophyceae</taxon>
        <taxon>Chaetocerotophycidae</taxon>
        <taxon>Chaetocerotales</taxon>
        <taxon>Chaetocerotaceae</taxon>
        <taxon>Chaetoceros</taxon>
    </lineage>
</organism>
<dbReference type="Proteomes" id="UP001054902">
    <property type="component" value="Unassembled WGS sequence"/>
</dbReference>
<proteinExistence type="predicted"/>